<dbReference type="EMBL" id="SUNH01000008">
    <property type="protein sequence ID" value="TJZ85573.1"/>
    <property type="molecule type" value="Genomic_DNA"/>
</dbReference>
<proteinExistence type="predicted"/>
<feature type="region of interest" description="Disordered" evidence="2">
    <location>
        <begin position="58"/>
        <end position="80"/>
    </location>
</feature>
<accession>A0A4U0QTZ5</accession>
<evidence type="ECO:0000256" key="2">
    <source>
        <dbReference type="SAM" id="MobiDB-lite"/>
    </source>
</evidence>
<keyword evidence="1" id="KW-0997">Cell inner membrane</keyword>
<comment type="caution">
    <text evidence="5">The sequence shown here is derived from an EMBL/GenBank/DDBJ whole genome shotgun (WGS) entry which is preliminary data.</text>
</comment>
<comment type="function">
    <text evidence="1">Part of the tripartite ATP-independent periplasmic (TRAP) transport system.</text>
</comment>
<evidence type="ECO:0000256" key="3">
    <source>
        <dbReference type="SAM" id="Phobius"/>
    </source>
</evidence>
<keyword evidence="6" id="KW-1185">Reference proteome</keyword>
<keyword evidence="3" id="KW-0812">Transmembrane</keyword>
<keyword evidence="1" id="KW-1003">Cell membrane</keyword>
<comment type="subcellular location">
    <subcellularLocation>
        <location evidence="1">Cell inner membrane</location>
        <topology evidence="1">Multi-pass membrane protein</topology>
    </subcellularLocation>
</comment>
<dbReference type="Pfam" id="PF06808">
    <property type="entry name" value="DctM"/>
    <property type="match status" value="1"/>
</dbReference>
<protein>
    <submittedName>
        <fullName evidence="5">TRAP transporter large permease subunit</fullName>
    </submittedName>
</protein>
<organism evidence="5 6">
    <name type="scientific">Paracoccus hibiscisoli</name>
    <dbReference type="NCBI Taxonomy" id="2023261"/>
    <lineage>
        <taxon>Bacteria</taxon>
        <taxon>Pseudomonadati</taxon>
        <taxon>Pseudomonadota</taxon>
        <taxon>Alphaproteobacteria</taxon>
        <taxon>Rhodobacterales</taxon>
        <taxon>Paracoccaceae</taxon>
        <taxon>Paracoccus</taxon>
    </lineage>
</organism>
<dbReference type="AlphaFoldDB" id="A0A4U0QTZ5"/>
<sequence length="80" mass="8084">MNIASAPTGMLIPPLMAVIIYLPIAGGASISALFLGGAVAGSLWGIRVMILKGSGAPAGLPERDGPHDRRDHADPGIAQL</sequence>
<dbReference type="GO" id="GO:0022857">
    <property type="term" value="F:transmembrane transporter activity"/>
    <property type="evidence" value="ECO:0007669"/>
    <property type="project" value="UniProtKB-UniRule"/>
</dbReference>
<evidence type="ECO:0000313" key="5">
    <source>
        <dbReference type="EMBL" id="TJZ85573.1"/>
    </source>
</evidence>
<dbReference type="OrthoDB" id="9785600at2"/>
<feature type="transmembrane region" description="Helical" evidence="3">
    <location>
        <begin position="20"/>
        <end position="44"/>
    </location>
</feature>
<keyword evidence="1" id="KW-0813">Transport</keyword>
<evidence type="ECO:0000256" key="1">
    <source>
        <dbReference type="RuleBase" id="RU369079"/>
    </source>
</evidence>
<keyword evidence="3" id="KW-0472">Membrane</keyword>
<gene>
    <name evidence="5" type="ORF">FA740_06715</name>
</gene>
<reference evidence="5 6" key="1">
    <citation type="submission" date="2019-04" db="EMBL/GenBank/DDBJ databases">
        <authorList>
            <person name="Li J."/>
        </authorList>
    </citation>
    <scope>NUCLEOTIDE SEQUENCE [LARGE SCALE GENOMIC DNA]</scope>
    <source>
        <strain evidence="5 6">CCTCC AB2016182</strain>
    </source>
</reference>
<keyword evidence="3" id="KW-1133">Transmembrane helix</keyword>
<evidence type="ECO:0000259" key="4">
    <source>
        <dbReference type="Pfam" id="PF06808"/>
    </source>
</evidence>
<evidence type="ECO:0000313" key="6">
    <source>
        <dbReference type="Proteomes" id="UP000306223"/>
    </source>
</evidence>
<dbReference type="InterPro" id="IPR010656">
    <property type="entry name" value="DctM"/>
</dbReference>
<feature type="compositionally biased region" description="Basic and acidic residues" evidence="2">
    <location>
        <begin position="61"/>
        <end position="74"/>
    </location>
</feature>
<name>A0A4U0QTZ5_9RHOB</name>
<dbReference type="Proteomes" id="UP000306223">
    <property type="component" value="Unassembled WGS sequence"/>
</dbReference>
<feature type="domain" description="TRAP C4-dicarboxylate transport system permease DctM subunit" evidence="4">
    <location>
        <begin position="2"/>
        <end position="50"/>
    </location>
</feature>
<dbReference type="GO" id="GO:0005886">
    <property type="term" value="C:plasma membrane"/>
    <property type="evidence" value="ECO:0007669"/>
    <property type="project" value="UniProtKB-SubCell"/>
</dbReference>